<protein>
    <submittedName>
        <fullName evidence="2">ROK family protein</fullName>
    </submittedName>
</protein>
<reference evidence="2 3" key="1">
    <citation type="submission" date="2010-12" db="EMBL/GenBank/DDBJ databases">
        <authorList>
            <person name="Muzny D."/>
            <person name="Qin X."/>
            <person name="Deng J."/>
            <person name="Jiang H."/>
            <person name="Liu Y."/>
            <person name="Qu J."/>
            <person name="Song X.-Z."/>
            <person name="Zhang L."/>
            <person name="Thornton R."/>
            <person name="Coyle M."/>
            <person name="Francisco L."/>
            <person name="Jackson L."/>
            <person name="Javaid M."/>
            <person name="Korchina V."/>
            <person name="Kovar C."/>
            <person name="Mata R."/>
            <person name="Mathew T."/>
            <person name="Ngo R."/>
            <person name="Nguyen L."/>
            <person name="Nguyen N."/>
            <person name="Okwuonu G."/>
            <person name="Ongeri F."/>
            <person name="Pham C."/>
            <person name="Simmons D."/>
            <person name="Wilczek-Boney K."/>
            <person name="Hale W."/>
            <person name="Jakkamsetti A."/>
            <person name="Pham P."/>
            <person name="Ruth R."/>
            <person name="San Lucas F."/>
            <person name="Warren J."/>
            <person name="Zhang J."/>
            <person name="Zhao Z."/>
            <person name="Zhou C."/>
            <person name="Zhu D."/>
            <person name="Lee S."/>
            <person name="Bess C."/>
            <person name="Blankenburg K."/>
            <person name="Forbes L."/>
            <person name="Fu Q."/>
            <person name="Gubbala S."/>
            <person name="Hirani K."/>
            <person name="Jayaseelan J.C."/>
            <person name="Lara F."/>
            <person name="Munidasa M."/>
            <person name="Palculict T."/>
            <person name="Patil S."/>
            <person name="Pu L.-L."/>
            <person name="Saada N."/>
            <person name="Tang L."/>
            <person name="Weissenberger G."/>
            <person name="Zhu Y."/>
            <person name="Hemphill L."/>
            <person name="Shang Y."/>
            <person name="Youmans B."/>
            <person name="Ayvaz T."/>
            <person name="Ross M."/>
            <person name="Santibanez J."/>
            <person name="Aqrawi P."/>
            <person name="Gross S."/>
            <person name="Joshi V."/>
            <person name="Fowler G."/>
            <person name="Nazareth L."/>
            <person name="Reid J."/>
            <person name="Worley K."/>
            <person name="Petrosino J."/>
            <person name="Highlander S."/>
            <person name="Gibbs R."/>
        </authorList>
    </citation>
    <scope>NUCLEOTIDE SEQUENCE [LARGE SCALE GENOMIC DNA]</scope>
    <source>
        <strain evidence="3">DSM 15952 / CCUG 50447 / LMG 22039 / TP 1.5</strain>
    </source>
</reference>
<dbReference type="Pfam" id="PF00480">
    <property type="entry name" value="ROK"/>
    <property type="match status" value="1"/>
</dbReference>
<dbReference type="SUPFAM" id="SSF53067">
    <property type="entry name" value="Actin-like ATPase domain"/>
    <property type="match status" value="1"/>
</dbReference>
<comment type="caution">
    <text evidence="2">The sequence shown here is derived from an EMBL/GenBank/DDBJ whole genome shotgun (WGS) entry which is preliminary data.</text>
</comment>
<dbReference type="eggNOG" id="COG1940">
    <property type="taxonomic scope" value="Bacteria"/>
</dbReference>
<evidence type="ECO:0000256" key="1">
    <source>
        <dbReference type="ARBA" id="ARBA00006479"/>
    </source>
</evidence>
<dbReference type="AlphaFoldDB" id="E6LG92"/>
<dbReference type="EMBL" id="AEPV01000050">
    <property type="protein sequence ID" value="EFU73779.1"/>
    <property type="molecule type" value="Genomic_DNA"/>
</dbReference>
<dbReference type="PANTHER" id="PTHR18964:SF165">
    <property type="entry name" value="BETA-GLUCOSIDE KINASE"/>
    <property type="match status" value="1"/>
</dbReference>
<dbReference type="PATRIC" id="fig|888064.11.peg.1614"/>
<gene>
    <name evidence="2" type="ORF">HMPREF9088_1382</name>
</gene>
<organism evidence="2 3">
    <name type="scientific">Enterococcus italicus (strain DSM 15952 / CCUG 50447 / LMG 22039 / TP 1.5)</name>
    <dbReference type="NCBI Taxonomy" id="888064"/>
    <lineage>
        <taxon>Bacteria</taxon>
        <taxon>Bacillati</taxon>
        <taxon>Bacillota</taxon>
        <taxon>Bacilli</taxon>
        <taxon>Lactobacillales</taxon>
        <taxon>Enterococcaceae</taxon>
        <taxon>Enterococcus</taxon>
    </lineage>
</organism>
<comment type="similarity">
    <text evidence="1">Belongs to the ROK (NagC/XylR) family.</text>
</comment>
<sequence length="300" mass="33141">MKKFVVCDIGGTSIKYGIVNELGSFLSKSSIRTQSELGGPFIIETIKKIVHETIQIHNISGICLSSAGMIDPEKGEVFFSGPTIPNFKGTAFKRVLEKEFSIPCEVENDVNCAGLCEVISGSGKNSQSTLCLTIGTGIGGSFFQKEKLYNGYSFSACEIGYMHLRNSNFQKLASTTSLVENVSKRKGESVTNWNGEKIFSLAKENDKVCKESIEEMCEFLGEGISNLCYAFNPETVVLGGGIMSQKSYLEPIIRKSLEKYLFEVVLNKTKITFATYENSAGMLGAFYHFKQRQPIMFKEV</sequence>
<accession>E6LG92</accession>
<dbReference type="Gene3D" id="3.30.420.40">
    <property type="match status" value="2"/>
</dbReference>
<dbReference type="InterPro" id="IPR000600">
    <property type="entry name" value="ROK"/>
</dbReference>
<dbReference type="Proteomes" id="UP000010296">
    <property type="component" value="Unassembled WGS sequence"/>
</dbReference>
<dbReference type="PANTHER" id="PTHR18964">
    <property type="entry name" value="ROK (REPRESSOR, ORF, KINASE) FAMILY"/>
    <property type="match status" value="1"/>
</dbReference>
<keyword evidence="3" id="KW-1185">Reference proteome</keyword>
<dbReference type="HOGENOM" id="CLU_036604_0_2_9"/>
<name>E6LG92_ENTI1</name>
<evidence type="ECO:0000313" key="3">
    <source>
        <dbReference type="Proteomes" id="UP000010296"/>
    </source>
</evidence>
<proteinExistence type="inferred from homology"/>
<dbReference type="CDD" id="cd24068">
    <property type="entry name" value="ASKHA_NBD_ROK_FnNanK-like"/>
    <property type="match status" value="1"/>
</dbReference>
<evidence type="ECO:0000313" key="2">
    <source>
        <dbReference type="EMBL" id="EFU73779.1"/>
    </source>
</evidence>
<dbReference type="OrthoDB" id="9795247at2"/>
<dbReference type="InterPro" id="IPR043129">
    <property type="entry name" value="ATPase_NBD"/>
</dbReference>
<dbReference type="RefSeq" id="WP_007208398.1">
    <property type="nucleotide sequence ID" value="NZ_GL622241.1"/>
</dbReference>
<dbReference type="STRING" id="888064.HMPREF9088_1382"/>